<dbReference type="AlphaFoldDB" id="T0YC54"/>
<name>T0YC54_9ZZZZ</name>
<dbReference type="GO" id="GO:0016740">
    <property type="term" value="F:transferase activity"/>
    <property type="evidence" value="ECO:0007669"/>
    <property type="project" value="UniProtKB-KW"/>
</dbReference>
<sequence>MDLNSALARRPVVCVLMRYYLPGYKAGGPVRSVANMIEALGEDFDFRVICLDRDHMEDAPYEGAVPGLWQQVGKASVRYVAVHAARPWVLLRLIRTLQPDLVYLNSFFDPVFSAPVLWMWRLGWL</sequence>
<proteinExistence type="predicted"/>
<feature type="non-terminal residue" evidence="1">
    <location>
        <position position="125"/>
    </location>
</feature>
<gene>
    <name evidence="1" type="ORF">B2A_14505</name>
</gene>
<comment type="caution">
    <text evidence="1">The sequence shown here is derived from an EMBL/GenBank/DDBJ whole genome shotgun (WGS) entry which is preliminary data.</text>
</comment>
<dbReference type="SUPFAM" id="SSF53756">
    <property type="entry name" value="UDP-Glycosyltransferase/glycogen phosphorylase"/>
    <property type="match status" value="1"/>
</dbReference>
<accession>T0YC54</accession>
<keyword evidence="1" id="KW-0808">Transferase</keyword>
<dbReference type="Gene3D" id="3.40.50.2000">
    <property type="entry name" value="Glycogen Phosphorylase B"/>
    <property type="match status" value="1"/>
</dbReference>
<reference evidence="1" key="1">
    <citation type="submission" date="2013-08" db="EMBL/GenBank/DDBJ databases">
        <authorList>
            <person name="Mendez C."/>
            <person name="Richter M."/>
            <person name="Ferrer M."/>
            <person name="Sanchez J."/>
        </authorList>
    </citation>
    <scope>NUCLEOTIDE SEQUENCE</scope>
</reference>
<organism evidence="1">
    <name type="scientific">mine drainage metagenome</name>
    <dbReference type="NCBI Taxonomy" id="410659"/>
    <lineage>
        <taxon>unclassified sequences</taxon>
        <taxon>metagenomes</taxon>
        <taxon>ecological metagenomes</taxon>
    </lineage>
</organism>
<protein>
    <submittedName>
        <fullName evidence="1">Glycosyl transferase, group 1 family protein</fullName>
    </submittedName>
</protein>
<reference evidence="1" key="2">
    <citation type="journal article" date="2014" name="ISME J.">
        <title>Microbial stratification in low pH oxic and suboxic macroscopic growths along an acid mine drainage.</title>
        <authorList>
            <person name="Mendez-Garcia C."/>
            <person name="Mesa V."/>
            <person name="Sprenger R.R."/>
            <person name="Richter M."/>
            <person name="Diez M.S."/>
            <person name="Solano J."/>
            <person name="Bargiela R."/>
            <person name="Golyshina O.V."/>
            <person name="Manteca A."/>
            <person name="Ramos J.L."/>
            <person name="Gallego J.R."/>
            <person name="Llorente I."/>
            <person name="Martins Dos Santos V.A."/>
            <person name="Jensen O.N."/>
            <person name="Pelaez A.I."/>
            <person name="Sanchez J."/>
            <person name="Ferrer M."/>
        </authorList>
    </citation>
    <scope>NUCLEOTIDE SEQUENCE</scope>
</reference>
<dbReference type="EMBL" id="AUZZ01010539">
    <property type="protein sequence ID" value="EQD29372.1"/>
    <property type="molecule type" value="Genomic_DNA"/>
</dbReference>
<evidence type="ECO:0000313" key="1">
    <source>
        <dbReference type="EMBL" id="EQD29372.1"/>
    </source>
</evidence>